<dbReference type="GO" id="GO:0044715">
    <property type="term" value="F:8-oxo-dGDP phosphatase activity"/>
    <property type="evidence" value="ECO:0007669"/>
    <property type="project" value="TreeGrafter"/>
</dbReference>
<evidence type="ECO:0000256" key="9">
    <source>
        <dbReference type="ARBA" id="ARBA00023204"/>
    </source>
</evidence>
<evidence type="ECO:0000256" key="5">
    <source>
        <dbReference type="ARBA" id="ARBA00022723"/>
    </source>
</evidence>
<keyword evidence="3" id="KW-0515">Mutator protein</keyword>
<organism evidence="14 15">
    <name type="scientific">Candidatus Woykebacteria bacterium RBG_16_44_10</name>
    <dbReference type="NCBI Taxonomy" id="1802597"/>
    <lineage>
        <taxon>Bacteria</taxon>
        <taxon>Candidatus Woykeibacteriota</taxon>
    </lineage>
</organism>
<dbReference type="PANTHER" id="PTHR47707:SF1">
    <property type="entry name" value="NUDIX HYDROLASE FAMILY PROTEIN"/>
    <property type="match status" value="1"/>
</dbReference>
<name>A0A1G1WFW0_9BACT</name>
<dbReference type="PRINTS" id="PR00502">
    <property type="entry name" value="NUDIXFAMILY"/>
</dbReference>
<dbReference type="Gene3D" id="3.90.79.10">
    <property type="entry name" value="Nucleoside Triphosphate Pyrophosphohydrolase"/>
    <property type="match status" value="1"/>
</dbReference>
<evidence type="ECO:0000256" key="3">
    <source>
        <dbReference type="ARBA" id="ARBA00022457"/>
    </source>
</evidence>
<keyword evidence="7 12" id="KW-0378">Hydrolase</keyword>
<keyword evidence="6" id="KW-0227">DNA damage</keyword>
<dbReference type="Pfam" id="PF00293">
    <property type="entry name" value="NUDIX"/>
    <property type="match status" value="1"/>
</dbReference>
<evidence type="ECO:0000256" key="1">
    <source>
        <dbReference type="ARBA" id="ARBA00001946"/>
    </source>
</evidence>
<comment type="caution">
    <text evidence="14">The sequence shown here is derived from an EMBL/GenBank/DDBJ whole genome shotgun (WGS) entry which is preliminary data.</text>
</comment>
<evidence type="ECO:0000256" key="11">
    <source>
        <dbReference type="ARBA" id="ARBA00038905"/>
    </source>
</evidence>
<sequence length="140" mass="15853">MPPIHLAAGGLLIHPDGRVLMQHRDKNPSIAYPNHWCIPGGKIEPGEKPRQAAIRELQEESGYIMASPRLLVTEDYNLPNGSPVKRRIFWGIYDGKQAINCFEGQEMLFIHPSQLPLMKIYPGHKRIILAALKRISKIKI</sequence>
<evidence type="ECO:0000256" key="6">
    <source>
        <dbReference type="ARBA" id="ARBA00022763"/>
    </source>
</evidence>
<keyword evidence="8" id="KW-0460">Magnesium</keyword>
<dbReference type="PANTHER" id="PTHR47707">
    <property type="entry name" value="8-OXO-DGTP DIPHOSPHATASE"/>
    <property type="match status" value="1"/>
</dbReference>
<reference evidence="14 15" key="1">
    <citation type="journal article" date="2016" name="Nat. Commun.">
        <title>Thousands of microbial genomes shed light on interconnected biogeochemical processes in an aquifer system.</title>
        <authorList>
            <person name="Anantharaman K."/>
            <person name="Brown C.T."/>
            <person name="Hug L.A."/>
            <person name="Sharon I."/>
            <person name="Castelle C.J."/>
            <person name="Probst A.J."/>
            <person name="Thomas B.C."/>
            <person name="Singh A."/>
            <person name="Wilkins M.J."/>
            <person name="Karaoz U."/>
            <person name="Brodie E.L."/>
            <person name="Williams K.H."/>
            <person name="Hubbard S.S."/>
            <person name="Banfield J.F."/>
        </authorList>
    </citation>
    <scope>NUCLEOTIDE SEQUENCE [LARGE SCALE GENOMIC DNA]</scope>
</reference>
<dbReference type="GO" id="GO:0044716">
    <property type="term" value="F:8-oxo-GDP phosphatase activity"/>
    <property type="evidence" value="ECO:0007669"/>
    <property type="project" value="TreeGrafter"/>
</dbReference>
<comment type="catalytic activity">
    <reaction evidence="10">
        <text>8-oxo-dGTP + H2O = 8-oxo-dGMP + diphosphate + H(+)</text>
        <dbReference type="Rhea" id="RHEA:31575"/>
        <dbReference type="ChEBI" id="CHEBI:15377"/>
        <dbReference type="ChEBI" id="CHEBI:15378"/>
        <dbReference type="ChEBI" id="CHEBI:33019"/>
        <dbReference type="ChEBI" id="CHEBI:63224"/>
        <dbReference type="ChEBI" id="CHEBI:77896"/>
        <dbReference type="EC" id="3.6.1.55"/>
    </reaction>
</comment>
<dbReference type="GO" id="GO:0006281">
    <property type="term" value="P:DNA repair"/>
    <property type="evidence" value="ECO:0007669"/>
    <property type="project" value="UniProtKB-KW"/>
</dbReference>
<dbReference type="GO" id="GO:0035539">
    <property type="term" value="F:8-oxo-7,8-dihydrodeoxyguanosine triphosphate pyrophosphatase activity"/>
    <property type="evidence" value="ECO:0007669"/>
    <property type="project" value="UniProtKB-EC"/>
</dbReference>
<accession>A0A1G1WFW0</accession>
<dbReference type="EMBL" id="MHCT01000003">
    <property type="protein sequence ID" value="OGY26593.1"/>
    <property type="molecule type" value="Genomic_DNA"/>
</dbReference>
<dbReference type="AlphaFoldDB" id="A0A1G1WFW0"/>
<dbReference type="InterPro" id="IPR015797">
    <property type="entry name" value="NUDIX_hydrolase-like_dom_sf"/>
</dbReference>
<comment type="similarity">
    <text evidence="2 12">Belongs to the Nudix hydrolase family.</text>
</comment>
<proteinExistence type="inferred from homology"/>
<dbReference type="STRING" id="1802597.A2Z24_02110"/>
<dbReference type="GO" id="GO:0046872">
    <property type="term" value="F:metal ion binding"/>
    <property type="evidence" value="ECO:0007669"/>
    <property type="project" value="UniProtKB-KW"/>
</dbReference>
<dbReference type="PROSITE" id="PS51462">
    <property type="entry name" value="NUDIX"/>
    <property type="match status" value="1"/>
</dbReference>
<dbReference type="GO" id="GO:0008413">
    <property type="term" value="F:8-oxo-7,8-dihydroguanosine triphosphate pyrophosphatase activity"/>
    <property type="evidence" value="ECO:0007669"/>
    <property type="project" value="TreeGrafter"/>
</dbReference>
<gene>
    <name evidence="14" type="ORF">A2Z24_02110</name>
</gene>
<evidence type="ECO:0000256" key="10">
    <source>
        <dbReference type="ARBA" id="ARBA00035861"/>
    </source>
</evidence>
<evidence type="ECO:0000256" key="2">
    <source>
        <dbReference type="ARBA" id="ARBA00005582"/>
    </source>
</evidence>
<evidence type="ECO:0000259" key="13">
    <source>
        <dbReference type="PROSITE" id="PS51462"/>
    </source>
</evidence>
<dbReference type="InterPro" id="IPR020084">
    <property type="entry name" value="NUDIX_hydrolase_CS"/>
</dbReference>
<evidence type="ECO:0000256" key="7">
    <source>
        <dbReference type="ARBA" id="ARBA00022801"/>
    </source>
</evidence>
<dbReference type="Proteomes" id="UP000177588">
    <property type="component" value="Unassembled WGS sequence"/>
</dbReference>
<dbReference type="InterPro" id="IPR000086">
    <property type="entry name" value="NUDIX_hydrolase_dom"/>
</dbReference>
<dbReference type="EC" id="3.6.1.55" evidence="11"/>
<keyword evidence="5" id="KW-0479">Metal-binding</keyword>
<dbReference type="InterPro" id="IPR047127">
    <property type="entry name" value="MutT-like"/>
</dbReference>
<evidence type="ECO:0000313" key="14">
    <source>
        <dbReference type="EMBL" id="OGY26593.1"/>
    </source>
</evidence>
<feature type="domain" description="Nudix hydrolase" evidence="13">
    <location>
        <begin position="3"/>
        <end position="134"/>
    </location>
</feature>
<evidence type="ECO:0000256" key="4">
    <source>
        <dbReference type="ARBA" id="ARBA00022705"/>
    </source>
</evidence>
<comment type="cofactor">
    <cofactor evidence="1">
        <name>Mg(2+)</name>
        <dbReference type="ChEBI" id="CHEBI:18420"/>
    </cofactor>
</comment>
<dbReference type="InterPro" id="IPR020476">
    <property type="entry name" value="Nudix_hydrolase"/>
</dbReference>
<evidence type="ECO:0000256" key="12">
    <source>
        <dbReference type="RuleBase" id="RU003476"/>
    </source>
</evidence>
<dbReference type="SUPFAM" id="SSF55811">
    <property type="entry name" value="Nudix"/>
    <property type="match status" value="1"/>
</dbReference>
<dbReference type="GO" id="GO:0006260">
    <property type="term" value="P:DNA replication"/>
    <property type="evidence" value="ECO:0007669"/>
    <property type="project" value="UniProtKB-KW"/>
</dbReference>
<keyword evidence="4" id="KW-0235">DNA replication</keyword>
<protein>
    <recommendedName>
        <fullName evidence="11">8-oxo-dGTP diphosphatase</fullName>
        <ecNumber evidence="11">3.6.1.55</ecNumber>
    </recommendedName>
</protein>
<evidence type="ECO:0000313" key="15">
    <source>
        <dbReference type="Proteomes" id="UP000177588"/>
    </source>
</evidence>
<dbReference type="PROSITE" id="PS00893">
    <property type="entry name" value="NUDIX_BOX"/>
    <property type="match status" value="1"/>
</dbReference>
<evidence type="ECO:0000256" key="8">
    <source>
        <dbReference type="ARBA" id="ARBA00022842"/>
    </source>
</evidence>
<keyword evidence="9" id="KW-0234">DNA repair</keyword>